<evidence type="ECO:0000256" key="5">
    <source>
        <dbReference type="ARBA" id="ARBA00022989"/>
    </source>
</evidence>
<feature type="domain" description="Major facilitator superfamily (MFS) profile" evidence="8">
    <location>
        <begin position="13"/>
        <end position="393"/>
    </location>
</feature>
<feature type="transmembrane region" description="Helical" evidence="7">
    <location>
        <begin position="282"/>
        <end position="297"/>
    </location>
</feature>
<dbReference type="PROSITE" id="PS50850">
    <property type="entry name" value="MFS"/>
    <property type="match status" value="1"/>
</dbReference>
<dbReference type="PANTHER" id="PTHR23517">
    <property type="entry name" value="RESISTANCE PROTEIN MDTM, PUTATIVE-RELATED-RELATED"/>
    <property type="match status" value="1"/>
</dbReference>
<feature type="transmembrane region" description="Helical" evidence="7">
    <location>
        <begin position="42"/>
        <end position="59"/>
    </location>
</feature>
<evidence type="ECO:0000256" key="7">
    <source>
        <dbReference type="SAM" id="Phobius"/>
    </source>
</evidence>
<dbReference type="Pfam" id="PF21987">
    <property type="entry name" value="YajR_YAM"/>
    <property type="match status" value="1"/>
</dbReference>
<feature type="transmembrane region" description="Helical" evidence="7">
    <location>
        <begin position="80"/>
        <end position="98"/>
    </location>
</feature>
<dbReference type="EMBL" id="JAPMOU010000089">
    <property type="protein sequence ID" value="MDE1465820.1"/>
    <property type="molecule type" value="Genomic_DNA"/>
</dbReference>
<dbReference type="InterPro" id="IPR054152">
    <property type="entry name" value="YajR_YAM"/>
</dbReference>
<dbReference type="SUPFAM" id="SSF103473">
    <property type="entry name" value="MFS general substrate transporter"/>
    <property type="match status" value="1"/>
</dbReference>
<organism evidence="9 10">
    <name type="scientific">Spartinivicinus poritis</name>
    <dbReference type="NCBI Taxonomy" id="2994640"/>
    <lineage>
        <taxon>Bacteria</taxon>
        <taxon>Pseudomonadati</taxon>
        <taxon>Pseudomonadota</taxon>
        <taxon>Gammaproteobacteria</taxon>
        <taxon>Oceanospirillales</taxon>
        <taxon>Zooshikellaceae</taxon>
        <taxon>Spartinivicinus</taxon>
    </lineage>
</organism>
<comment type="subcellular location">
    <subcellularLocation>
        <location evidence="1">Cell membrane</location>
        <topology evidence="1">Multi-pass membrane protein</topology>
    </subcellularLocation>
</comment>
<dbReference type="Proteomes" id="UP001528823">
    <property type="component" value="Unassembled WGS sequence"/>
</dbReference>
<evidence type="ECO:0000313" key="9">
    <source>
        <dbReference type="EMBL" id="MDE1465820.1"/>
    </source>
</evidence>
<evidence type="ECO:0000256" key="2">
    <source>
        <dbReference type="ARBA" id="ARBA00022448"/>
    </source>
</evidence>
<keyword evidence="4 7" id="KW-0812">Transmembrane</keyword>
<comment type="caution">
    <text evidence="9">The sequence shown here is derived from an EMBL/GenBank/DDBJ whole genome shotgun (WGS) entry which is preliminary data.</text>
</comment>
<dbReference type="CDD" id="cd17472">
    <property type="entry name" value="MFS_YajR_like"/>
    <property type="match status" value="1"/>
</dbReference>
<keyword evidence="6 7" id="KW-0472">Membrane</keyword>
<keyword evidence="3" id="KW-1003">Cell membrane</keyword>
<evidence type="ECO:0000256" key="3">
    <source>
        <dbReference type="ARBA" id="ARBA00022475"/>
    </source>
</evidence>
<reference evidence="9 10" key="1">
    <citation type="submission" date="2022-11" db="EMBL/GenBank/DDBJ databases">
        <title>Spartinivicinus poritis sp. nov., isolated from scleractinian coral Porites lutea.</title>
        <authorList>
            <person name="Zhang G."/>
            <person name="Cai L."/>
            <person name="Wei Q."/>
        </authorList>
    </citation>
    <scope>NUCLEOTIDE SEQUENCE [LARGE SCALE GENOMIC DNA]</scope>
    <source>
        <strain evidence="9 10">A2-2</strain>
    </source>
</reference>
<dbReference type="Gene3D" id="3.30.70.100">
    <property type="match status" value="1"/>
</dbReference>
<dbReference type="InterPro" id="IPR011701">
    <property type="entry name" value="MFS"/>
</dbReference>
<evidence type="ECO:0000259" key="8">
    <source>
        <dbReference type="PROSITE" id="PS50850"/>
    </source>
</evidence>
<evidence type="ECO:0000256" key="1">
    <source>
        <dbReference type="ARBA" id="ARBA00004651"/>
    </source>
</evidence>
<dbReference type="InterPro" id="IPR020846">
    <property type="entry name" value="MFS_dom"/>
</dbReference>
<keyword evidence="2" id="KW-0813">Transport</keyword>
<dbReference type="InterPro" id="IPR036259">
    <property type="entry name" value="MFS_trans_sf"/>
</dbReference>
<dbReference type="Gene3D" id="1.20.1250.20">
    <property type="entry name" value="MFS general substrate transporter like domains"/>
    <property type="match status" value="1"/>
</dbReference>
<evidence type="ECO:0000256" key="4">
    <source>
        <dbReference type="ARBA" id="ARBA00022692"/>
    </source>
</evidence>
<feature type="transmembrane region" description="Helical" evidence="7">
    <location>
        <begin position="136"/>
        <end position="155"/>
    </location>
</feature>
<proteinExistence type="predicted"/>
<keyword evidence="10" id="KW-1185">Reference proteome</keyword>
<keyword evidence="5 7" id="KW-1133">Transmembrane helix</keyword>
<gene>
    <name evidence="9" type="ORF">ORQ98_28035</name>
</gene>
<feature type="transmembrane region" description="Helical" evidence="7">
    <location>
        <begin position="12"/>
        <end position="36"/>
    </location>
</feature>
<feature type="transmembrane region" description="Helical" evidence="7">
    <location>
        <begin position="161"/>
        <end position="185"/>
    </location>
</feature>
<feature type="transmembrane region" description="Helical" evidence="7">
    <location>
        <begin position="104"/>
        <end position="124"/>
    </location>
</feature>
<sequence>MNLSGMTHRERKASLCLASIFAMRMLGLFMVLPVLAIYGTELIGATPALIGLAIGAYGFTQACLQIPFGMWSDRLGRKPVIIIGLLLFIAGSVLAAMANDIYQVIFGRCLQGAGAIASTIMAMAADLTREEQRTKAMAMIGISIGLAFCLAMVLGPLVTDIYGLSGLFYLTAALSVVALALVWILPTPIEQKRHREANTVLGQIGQVLRNGSLLRLDIGVFALHFVLMGAFVVVPVILEEQAGLSRHQHWWVYLITLVLSFIAMVPFIIVGEAKRKMKEIKLGAIVLLAMAVILLYFNQQSVIGLVVSLFAFFMAFNWLEASLPSLVSKIAPAGSRGTAMGVFSTSQFLGAAIGASSSGWVYQTWGMLGLTLLAVSILVLWWVASVTMQQPPYLNSIMLDLTQVNKMSSPADLSNTLAAVRGVEDVVVIPEEQAAYLKVDKKALDTQALQAYGFGV</sequence>
<feature type="transmembrane region" description="Helical" evidence="7">
    <location>
        <begin position="250"/>
        <end position="270"/>
    </location>
</feature>
<dbReference type="InterPro" id="IPR050171">
    <property type="entry name" value="MFS_Transporters"/>
</dbReference>
<dbReference type="Pfam" id="PF07690">
    <property type="entry name" value="MFS_1"/>
    <property type="match status" value="1"/>
</dbReference>
<accession>A0ABT5UHE0</accession>
<evidence type="ECO:0000256" key="6">
    <source>
        <dbReference type="ARBA" id="ARBA00023136"/>
    </source>
</evidence>
<protein>
    <submittedName>
        <fullName evidence="9">MFS transporter</fullName>
    </submittedName>
</protein>
<feature type="transmembrane region" description="Helical" evidence="7">
    <location>
        <begin position="368"/>
        <end position="388"/>
    </location>
</feature>
<name>A0ABT5UHE0_9GAMM</name>
<feature type="transmembrane region" description="Helical" evidence="7">
    <location>
        <begin position="218"/>
        <end position="238"/>
    </location>
</feature>
<dbReference type="PANTHER" id="PTHR23517:SF2">
    <property type="entry name" value="MULTIDRUG RESISTANCE PROTEIN MDTH"/>
    <property type="match status" value="1"/>
</dbReference>
<evidence type="ECO:0000313" key="10">
    <source>
        <dbReference type="Proteomes" id="UP001528823"/>
    </source>
</evidence>